<dbReference type="PRINTS" id="PR00723">
    <property type="entry name" value="SUBTILISIN"/>
</dbReference>
<dbReference type="AlphaFoldDB" id="A0A542ZH85"/>
<evidence type="ECO:0000259" key="8">
    <source>
        <dbReference type="Pfam" id="PF00082"/>
    </source>
</evidence>
<evidence type="ECO:0000256" key="5">
    <source>
        <dbReference type="PROSITE-ProRule" id="PRU01240"/>
    </source>
</evidence>
<name>A0A542ZH85_9MICO</name>
<evidence type="ECO:0000256" key="3">
    <source>
        <dbReference type="ARBA" id="ARBA00022801"/>
    </source>
</evidence>
<evidence type="ECO:0000256" key="2">
    <source>
        <dbReference type="ARBA" id="ARBA00022670"/>
    </source>
</evidence>
<keyword evidence="6" id="KW-1133">Transmembrane helix</keyword>
<evidence type="ECO:0000313" key="10">
    <source>
        <dbReference type="Proteomes" id="UP000319514"/>
    </source>
</evidence>
<evidence type="ECO:0000313" key="9">
    <source>
        <dbReference type="EMBL" id="TQL59708.1"/>
    </source>
</evidence>
<dbReference type="InterPro" id="IPR022398">
    <property type="entry name" value="Peptidase_S8_His-AS"/>
</dbReference>
<feature type="chain" id="PRO_5022206085" evidence="7">
    <location>
        <begin position="31"/>
        <end position="417"/>
    </location>
</feature>
<keyword evidence="4 5" id="KW-0720">Serine protease</keyword>
<dbReference type="PROSITE" id="PS51892">
    <property type="entry name" value="SUBTILASE"/>
    <property type="match status" value="1"/>
</dbReference>
<dbReference type="GO" id="GO:0006508">
    <property type="term" value="P:proteolysis"/>
    <property type="evidence" value="ECO:0007669"/>
    <property type="project" value="UniProtKB-KW"/>
</dbReference>
<feature type="active site" description="Charge relay system" evidence="5">
    <location>
        <position position="104"/>
    </location>
</feature>
<comment type="similarity">
    <text evidence="1 5">Belongs to the peptidase S8 family.</text>
</comment>
<dbReference type="InterPro" id="IPR000209">
    <property type="entry name" value="Peptidase_S8/S53_dom"/>
</dbReference>
<comment type="caution">
    <text evidence="9">The sequence shown here is derived from an EMBL/GenBank/DDBJ whole genome shotgun (WGS) entry which is preliminary data.</text>
</comment>
<dbReference type="RefSeq" id="WP_141787692.1">
    <property type="nucleotide sequence ID" value="NZ_VFOQ01000001.1"/>
</dbReference>
<proteinExistence type="inferred from homology"/>
<evidence type="ECO:0000256" key="6">
    <source>
        <dbReference type="SAM" id="Phobius"/>
    </source>
</evidence>
<feature type="signal peptide" evidence="7">
    <location>
        <begin position="1"/>
        <end position="30"/>
    </location>
</feature>
<dbReference type="InterPro" id="IPR050131">
    <property type="entry name" value="Peptidase_S8_subtilisin-like"/>
</dbReference>
<dbReference type="GO" id="GO:0004252">
    <property type="term" value="F:serine-type endopeptidase activity"/>
    <property type="evidence" value="ECO:0007669"/>
    <property type="project" value="UniProtKB-UniRule"/>
</dbReference>
<gene>
    <name evidence="9" type="ORF">FB474_1074</name>
</gene>
<feature type="domain" description="Peptidase S8/S53" evidence="8">
    <location>
        <begin position="62"/>
        <end position="323"/>
    </location>
</feature>
<keyword evidence="6" id="KW-0812">Transmembrane</keyword>
<dbReference type="EMBL" id="VFOQ01000001">
    <property type="protein sequence ID" value="TQL59708.1"/>
    <property type="molecule type" value="Genomic_DNA"/>
</dbReference>
<evidence type="ECO:0000256" key="7">
    <source>
        <dbReference type="SAM" id="SignalP"/>
    </source>
</evidence>
<protein>
    <submittedName>
        <fullName evidence="9">Type VII secretion-associated serine protease mycosin</fullName>
    </submittedName>
</protein>
<evidence type="ECO:0000256" key="1">
    <source>
        <dbReference type="ARBA" id="ARBA00011073"/>
    </source>
</evidence>
<dbReference type="InterPro" id="IPR023827">
    <property type="entry name" value="Peptidase_S8_Asp-AS"/>
</dbReference>
<reference evidence="9 10" key="1">
    <citation type="submission" date="2019-06" db="EMBL/GenBank/DDBJ databases">
        <title>Sequencing the genomes of 1000 actinobacteria strains.</title>
        <authorList>
            <person name="Klenk H.-P."/>
        </authorList>
    </citation>
    <scope>NUCLEOTIDE SEQUENCE [LARGE SCALE GENOMIC DNA]</scope>
    <source>
        <strain evidence="9 10">DSM 18082</strain>
    </source>
</reference>
<dbReference type="SUPFAM" id="SSF52743">
    <property type="entry name" value="Subtilisin-like"/>
    <property type="match status" value="1"/>
</dbReference>
<dbReference type="InterPro" id="IPR015500">
    <property type="entry name" value="Peptidase_S8_subtilisin-rel"/>
</dbReference>
<dbReference type="Gene3D" id="3.40.50.200">
    <property type="entry name" value="Peptidase S8/S53 domain"/>
    <property type="match status" value="1"/>
</dbReference>
<accession>A0A542ZH85</accession>
<feature type="transmembrane region" description="Helical" evidence="6">
    <location>
        <begin position="376"/>
        <end position="397"/>
    </location>
</feature>
<dbReference type="PROSITE" id="PS00136">
    <property type="entry name" value="SUBTILASE_ASP"/>
    <property type="match status" value="1"/>
</dbReference>
<keyword evidence="6" id="KW-0472">Membrane</keyword>
<feature type="active site" description="Charge relay system" evidence="5">
    <location>
        <position position="275"/>
    </location>
</feature>
<keyword evidence="10" id="KW-1185">Reference proteome</keyword>
<keyword evidence="7" id="KW-0732">Signal</keyword>
<organism evidence="9 10">
    <name type="scientific">Oryzihumus leptocrescens</name>
    <dbReference type="NCBI Taxonomy" id="297536"/>
    <lineage>
        <taxon>Bacteria</taxon>
        <taxon>Bacillati</taxon>
        <taxon>Actinomycetota</taxon>
        <taxon>Actinomycetes</taxon>
        <taxon>Micrococcales</taxon>
        <taxon>Intrasporangiaceae</taxon>
        <taxon>Oryzihumus</taxon>
    </lineage>
</organism>
<dbReference type="InterPro" id="IPR036852">
    <property type="entry name" value="Peptidase_S8/S53_dom_sf"/>
</dbReference>
<dbReference type="PROSITE" id="PS00137">
    <property type="entry name" value="SUBTILASE_HIS"/>
    <property type="match status" value="1"/>
</dbReference>
<dbReference type="PANTHER" id="PTHR43806">
    <property type="entry name" value="PEPTIDASE S8"/>
    <property type="match status" value="1"/>
</dbReference>
<keyword evidence="3 5" id="KW-0378">Hydrolase</keyword>
<dbReference type="OrthoDB" id="3847604at2"/>
<dbReference type="Proteomes" id="UP000319514">
    <property type="component" value="Unassembled WGS sequence"/>
</dbReference>
<evidence type="ECO:0000256" key="4">
    <source>
        <dbReference type="ARBA" id="ARBA00022825"/>
    </source>
</evidence>
<dbReference type="PANTHER" id="PTHR43806:SF11">
    <property type="entry name" value="CEREVISIN-RELATED"/>
    <property type="match status" value="1"/>
</dbReference>
<dbReference type="Pfam" id="PF00082">
    <property type="entry name" value="Peptidase_S8"/>
    <property type="match status" value="1"/>
</dbReference>
<sequence>MRARRLLALAAATSIAATGLTVTAPTVAQAQECNPKIAQLVKDTPPALQRLNARYAWGVATGRGVVVAVVDSGVDRHNEHLQGVLVPGKSFVPGLGADGDEAGHGTAIAGEIAARRLPGSGVVGLAPDARIMPVRVFFGADDQSRAAGVGPRPDRMAEGIRWAADHGAQVINVSMSTPTDDARLRDAVQYATGRGALVVASAGNRTTAEDKSDGVRYPGGYPEAVAVSAADLGDTVTDDSIHGPHVDLSAPGTNILTTYYGAGDCLISAEGESTSFATAYVSASAALLAQQFPHATPADWKHRLEVTAARDRRDGRDDRAGWGLVQPYEALTAVMDDSLAGPVAPGSAPHAVAAARAKPLDLRKVSDPLAPQRTAALWWCLGGVSALLALVLGGMLAQPRRRRRAGRRRAVAASQQP</sequence>
<keyword evidence="2 5" id="KW-0645">Protease</keyword>
<feature type="active site" description="Charge relay system" evidence="5">
    <location>
        <position position="71"/>
    </location>
</feature>